<dbReference type="SUPFAM" id="SSF47203">
    <property type="entry name" value="Acyl-CoA dehydrogenase C-terminal domain-like"/>
    <property type="match status" value="1"/>
</dbReference>
<accession>D2XBI5</accession>
<dbReference type="InterPro" id="IPR009075">
    <property type="entry name" value="AcylCo_DH/oxidase_C"/>
</dbReference>
<name>D2XBI5_9BACT</name>
<dbReference type="Gene3D" id="1.20.140.10">
    <property type="entry name" value="Butyryl-CoA Dehydrogenase, subunit A, domain 3"/>
    <property type="match status" value="1"/>
</dbReference>
<dbReference type="GO" id="GO:0005737">
    <property type="term" value="C:cytoplasm"/>
    <property type="evidence" value="ECO:0007669"/>
    <property type="project" value="TreeGrafter"/>
</dbReference>
<dbReference type="KEGG" id="ag:ADB04304"/>
<evidence type="ECO:0000259" key="7">
    <source>
        <dbReference type="Pfam" id="PF00441"/>
    </source>
</evidence>
<dbReference type="InterPro" id="IPR009100">
    <property type="entry name" value="AcylCoA_DH/oxidase_NM_dom_sf"/>
</dbReference>
<dbReference type="Gene3D" id="2.40.110.10">
    <property type="entry name" value="Butyryl-CoA Dehydrogenase, subunit A, domain 2"/>
    <property type="match status" value="1"/>
</dbReference>
<dbReference type="AlphaFoldDB" id="D2XBI5"/>
<evidence type="ECO:0000256" key="3">
    <source>
        <dbReference type="ARBA" id="ARBA00022630"/>
    </source>
</evidence>
<proteinExistence type="inferred from homology"/>
<feature type="domain" description="Acyl-CoA oxidase/dehydrogenase middle" evidence="8">
    <location>
        <begin position="137"/>
        <end position="232"/>
    </location>
</feature>
<keyword evidence="4 6" id="KW-0274">FAD</keyword>
<dbReference type="GO" id="GO:0003995">
    <property type="term" value="F:acyl-CoA dehydrogenase activity"/>
    <property type="evidence" value="ECO:0007669"/>
    <property type="project" value="TreeGrafter"/>
</dbReference>
<comment type="cofactor">
    <cofactor evidence="1 6">
        <name>FAD</name>
        <dbReference type="ChEBI" id="CHEBI:57692"/>
    </cofactor>
</comment>
<dbReference type="PANTHER" id="PTHR48083:SF2">
    <property type="entry name" value="MEDIUM-CHAIN SPECIFIC ACYL-COA DEHYDROGENASE, MITOCHONDRIAL"/>
    <property type="match status" value="1"/>
</dbReference>
<evidence type="ECO:0000256" key="4">
    <source>
        <dbReference type="ARBA" id="ARBA00022827"/>
    </source>
</evidence>
<dbReference type="Pfam" id="PF02770">
    <property type="entry name" value="Acyl-CoA_dh_M"/>
    <property type="match status" value="1"/>
</dbReference>
<dbReference type="EMBL" id="GU080107">
    <property type="protein sequence ID" value="ADB04304.1"/>
    <property type="molecule type" value="Genomic_DNA"/>
</dbReference>
<dbReference type="InterPro" id="IPR013786">
    <property type="entry name" value="AcylCoA_DH/ox_N"/>
</dbReference>
<sequence>MDFSIPEEYMMLKESMREFVKREMMPLEKTLLERELSLWSKPGPLIPEEDHQRLLQKAKELGFWGLEVEEKFGGQGLGMLAKTLVVEEMCKCLVGFSPHAFTLPPDAPNLYYLNDCCSEVQREKYYKPYCDGKLDSAMACTEPGAGSDVSGLKTKAVKKGDKWVINGTKTFTSKCDYPSVFFILIAVTDSEASSKNKFTAFLIDREHPGVRIGREIPVIGAMPTWDLILEDVEVGDDAVLGDVGKAFVPLQNRFGVRRIELASRCTGMAERLIQMMIDQANNRVTFGKPLAERGVVQNWIADSTIELESVRWLLYYAAWKSDQGYKDLRIEGASVKVAATEMLTRIADRAIQVHGGLGVSSELGIEHVARMVRIWRILEGPSEIHRWLVARQILGQKKIYSPFVVAKDEDI</sequence>
<protein>
    <submittedName>
        <fullName evidence="10">Putative naphthyl-2-methyl-succinyl-CoA dehydrogenase</fullName>
    </submittedName>
</protein>
<evidence type="ECO:0000259" key="9">
    <source>
        <dbReference type="Pfam" id="PF02771"/>
    </source>
</evidence>
<organism evidence="10">
    <name type="scientific">bacterium enrichment culture clone N47</name>
    <dbReference type="NCBI Taxonomy" id="700510"/>
    <lineage>
        <taxon>Bacteria</taxon>
        <taxon>environmental samples</taxon>
    </lineage>
</organism>
<dbReference type="CDD" id="cd00567">
    <property type="entry name" value="ACAD"/>
    <property type="match status" value="1"/>
</dbReference>
<feature type="non-terminal residue" evidence="10">
    <location>
        <position position="411"/>
    </location>
</feature>
<dbReference type="InterPro" id="IPR006091">
    <property type="entry name" value="Acyl-CoA_Oxase/DH_mid-dom"/>
</dbReference>
<evidence type="ECO:0000256" key="2">
    <source>
        <dbReference type="ARBA" id="ARBA00009347"/>
    </source>
</evidence>
<dbReference type="InterPro" id="IPR050741">
    <property type="entry name" value="Acyl-CoA_dehydrogenase"/>
</dbReference>
<evidence type="ECO:0000259" key="8">
    <source>
        <dbReference type="Pfam" id="PF02770"/>
    </source>
</evidence>
<dbReference type="InterPro" id="IPR037069">
    <property type="entry name" value="AcylCoA_DH/ox_N_sf"/>
</dbReference>
<reference evidence="10" key="1">
    <citation type="journal article" date="2010" name="J. Bacteriol.">
        <title>Combined genomic and proteomic approaches identify gene clusters involved in anaerobic 2-methylnaphthalene degradation in the sulfate-reducing enrichment culture N47.</title>
        <authorList>
            <person name="Selesi D."/>
            <person name="Jehmlich N."/>
            <person name="von Bergen M."/>
            <person name="Schmidt F."/>
            <person name="Rattei T."/>
            <person name="Tischler P."/>
            <person name="Lueders T."/>
            <person name="Meckenstock R.U."/>
        </authorList>
    </citation>
    <scope>NUCLEOTIDE SEQUENCE</scope>
</reference>
<dbReference type="GO" id="GO:0050660">
    <property type="term" value="F:flavin adenine dinucleotide binding"/>
    <property type="evidence" value="ECO:0007669"/>
    <property type="project" value="InterPro"/>
</dbReference>
<dbReference type="Pfam" id="PF02771">
    <property type="entry name" value="Acyl-CoA_dh_N"/>
    <property type="match status" value="1"/>
</dbReference>
<dbReference type="Gene3D" id="1.10.540.10">
    <property type="entry name" value="Acyl-CoA dehydrogenase/oxidase, N-terminal domain"/>
    <property type="match status" value="1"/>
</dbReference>
<dbReference type="GO" id="GO:0033539">
    <property type="term" value="P:fatty acid beta-oxidation using acyl-CoA dehydrogenase"/>
    <property type="evidence" value="ECO:0007669"/>
    <property type="project" value="TreeGrafter"/>
</dbReference>
<keyword evidence="5 6" id="KW-0560">Oxidoreductase</keyword>
<feature type="domain" description="Acyl-CoA dehydrogenase/oxidase C-terminal" evidence="7">
    <location>
        <begin position="251"/>
        <end position="394"/>
    </location>
</feature>
<dbReference type="InterPro" id="IPR046373">
    <property type="entry name" value="Acyl-CoA_Oxase/DH_mid-dom_sf"/>
</dbReference>
<dbReference type="Pfam" id="PF00441">
    <property type="entry name" value="Acyl-CoA_dh_1"/>
    <property type="match status" value="1"/>
</dbReference>
<gene>
    <name evidence="10" type="primary">bnsG</name>
</gene>
<dbReference type="PANTHER" id="PTHR48083">
    <property type="entry name" value="MEDIUM-CHAIN SPECIFIC ACYL-COA DEHYDROGENASE, MITOCHONDRIAL-RELATED"/>
    <property type="match status" value="1"/>
</dbReference>
<evidence type="ECO:0000313" key="10">
    <source>
        <dbReference type="EMBL" id="ADB04304.1"/>
    </source>
</evidence>
<evidence type="ECO:0000256" key="1">
    <source>
        <dbReference type="ARBA" id="ARBA00001974"/>
    </source>
</evidence>
<feature type="domain" description="Acyl-CoA dehydrogenase/oxidase N-terminal" evidence="9">
    <location>
        <begin position="7"/>
        <end position="133"/>
    </location>
</feature>
<dbReference type="InterPro" id="IPR036250">
    <property type="entry name" value="AcylCo_DH-like_C"/>
</dbReference>
<dbReference type="SUPFAM" id="SSF56645">
    <property type="entry name" value="Acyl-CoA dehydrogenase NM domain-like"/>
    <property type="match status" value="1"/>
</dbReference>
<evidence type="ECO:0000256" key="6">
    <source>
        <dbReference type="RuleBase" id="RU362125"/>
    </source>
</evidence>
<keyword evidence="3 6" id="KW-0285">Flavoprotein</keyword>
<evidence type="ECO:0000256" key="5">
    <source>
        <dbReference type="ARBA" id="ARBA00023002"/>
    </source>
</evidence>
<comment type="similarity">
    <text evidence="2 6">Belongs to the acyl-CoA dehydrogenase family.</text>
</comment>